<proteinExistence type="predicted"/>
<organism evidence="3 4">
    <name type="scientific">Escherichia coli</name>
    <dbReference type="NCBI Taxonomy" id="562"/>
    <lineage>
        <taxon>Bacteria</taxon>
        <taxon>Pseudomonadati</taxon>
        <taxon>Pseudomonadota</taxon>
        <taxon>Gammaproteobacteria</taxon>
        <taxon>Enterobacterales</taxon>
        <taxon>Enterobacteriaceae</taxon>
        <taxon>Escherichia</taxon>
    </lineage>
</organism>
<feature type="compositionally biased region" description="Polar residues" evidence="1">
    <location>
        <begin position="139"/>
        <end position="152"/>
    </location>
</feature>
<dbReference type="Proteomes" id="UP000254052">
    <property type="component" value="Unassembled WGS sequence"/>
</dbReference>
<evidence type="ECO:0000259" key="2">
    <source>
        <dbReference type="Pfam" id="PF18821"/>
    </source>
</evidence>
<gene>
    <name evidence="3" type="primary">nikB_4</name>
    <name evidence="3" type="ORF">NCTC9962_05128</name>
</gene>
<reference evidence="3 4" key="1">
    <citation type="submission" date="2018-06" db="EMBL/GenBank/DDBJ databases">
        <authorList>
            <consortium name="Pathogen Informatics"/>
            <person name="Doyle S."/>
        </authorList>
    </citation>
    <scope>NUCLEOTIDE SEQUENCE [LARGE SCALE GENOMIC DNA]</scope>
    <source>
        <strain evidence="3 4">NCTC9962</strain>
    </source>
</reference>
<dbReference type="Pfam" id="PF18821">
    <property type="entry name" value="LPD7"/>
    <property type="match status" value="1"/>
</dbReference>
<evidence type="ECO:0000313" key="3">
    <source>
        <dbReference type="EMBL" id="STL59645.1"/>
    </source>
</evidence>
<sequence>MIGGAAEKNAFSPFEPEYGINLKRHYNEINQNEEFNERQKKRLALNDLTPSKQDNGDVKYKTSLLGTAFIDKGDKIEFPTLISDKDKIALGLELAAEKYKGKIQLTGMPGFKEKAIEIAAERGLEVEFRPKKYQERLKNSNSSSPRSEQNVAAQLRNRPTAAAQRPASRSRTRGAVRAYVNRL</sequence>
<name>A0A377BFJ7_ECOLX</name>
<dbReference type="EMBL" id="UGED01000009">
    <property type="protein sequence ID" value="STL59645.1"/>
    <property type="molecule type" value="Genomic_DNA"/>
</dbReference>
<feature type="domain" description="Large polyvalent protein-associated" evidence="2">
    <location>
        <begin position="49"/>
        <end position="138"/>
    </location>
</feature>
<accession>A0A377BFJ7</accession>
<evidence type="ECO:0000313" key="4">
    <source>
        <dbReference type="Proteomes" id="UP000254052"/>
    </source>
</evidence>
<feature type="region of interest" description="Disordered" evidence="1">
    <location>
        <begin position="135"/>
        <end position="183"/>
    </location>
</feature>
<protein>
    <submittedName>
        <fullName evidence="3">Relaxase</fullName>
    </submittedName>
</protein>
<evidence type="ECO:0000256" key="1">
    <source>
        <dbReference type="SAM" id="MobiDB-lite"/>
    </source>
</evidence>
<dbReference type="AlphaFoldDB" id="A0A377BFJ7"/>
<dbReference type="InterPro" id="IPR040677">
    <property type="entry name" value="LPD7"/>
</dbReference>